<proteinExistence type="inferred from homology"/>
<dbReference type="EMBL" id="MU253765">
    <property type="protein sequence ID" value="KAG9247707.1"/>
    <property type="molecule type" value="Genomic_DNA"/>
</dbReference>
<accession>A0A9P8CI98</accession>
<dbReference type="PANTHER" id="PTHR11842">
    <property type="entry name" value="MITOTIC SPINDLE ASSEMBLY CHECKPOINT PROTEIN MAD2"/>
    <property type="match status" value="1"/>
</dbReference>
<feature type="region of interest" description="Disordered" evidence="2">
    <location>
        <begin position="174"/>
        <end position="201"/>
    </location>
</feature>
<keyword evidence="4" id="KW-0238">DNA-binding</keyword>
<dbReference type="InterPro" id="IPR003511">
    <property type="entry name" value="HORMA_dom"/>
</dbReference>
<sequence length="236" mass="26250">MAAPPKTILNTYQAILTTFSDFLVVAIHTILYERGLYPPETFLLTRAYNFPVRQNRHPLVCKWVNDAVTAISAQLLKGTVRRVALVVYSSKQECLERFMFDVEGFPAVPEKERLTEFEGTDGGDGEELRISRVDVEEQLRSTVRKLAYCGEKLGGLPDGCTYTVAVELKQQADPPIGHPQPWVPSEPNLQTGEKGTSEKVGADIGGVKTVPVRSVESGQFVFESWIEEGKSKQKYA</sequence>
<evidence type="ECO:0000256" key="2">
    <source>
        <dbReference type="SAM" id="MobiDB-lite"/>
    </source>
</evidence>
<dbReference type="GO" id="GO:0016035">
    <property type="term" value="C:zeta DNA polymerase complex"/>
    <property type="evidence" value="ECO:0007669"/>
    <property type="project" value="TreeGrafter"/>
</dbReference>
<evidence type="ECO:0000313" key="4">
    <source>
        <dbReference type="EMBL" id="KAG9247707.1"/>
    </source>
</evidence>
<dbReference type="Pfam" id="PF02301">
    <property type="entry name" value="HORMA"/>
    <property type="match status" value="1"/>
</dbReference>
<keyword evidence="5" id="KW-1185">Reference proteome</keyword>
<protein>
    <submittedName>
        <fullName evidence="4">DNA-binding protein</fullName>
    </submittedName>
</protein>
<dbReference type="AlphaFoldDB" id="A0A9P8CI98"/>
<dbReference type="InterPro" id="IPR036570">
    <property type="entry name" value="HORMA_dom_sf"/>
</dbReference>
<comment type="caution">
    <text evidence="4">The sequence shown here is derived from an EMBL/GenBank/DDBJ whole genome shotgun (WGS) entry which is preliminary data.</text>
</comment>
<organism evidence="4 5">
    <name type="scientific">Calycina marina</name>
    <dbReference type="NCBI Taxonomy" id="1763456"/>
    <lineage>
        <taxon>Eukaryota</taxon>
        <taxon>Fungi</taxon>
        <taxon>Dikarya</taxon>
        <taxon>Ascomycota</taxon>
        <taxon>Pezizomycotina</taxon>
        <taxon>Leotiomycetes</taxon>
        <taxon>Helotiales</taxon>
        <taxon>Pezizellaceae</taxon>
        <taxon>Calycina</taxon>
    </lineage>
</organism>
<dbReference type="Proteomes" id="UP000887226">
    <property type="component" value="Unassembled WGS sequence"/>
</dbReference>
<dbReference type="PANTHER" id="PTHR11842:SF10">
    <property type="entry name" value="MITOTIC SPINDLE ASSEMBLY CHECKPOINT PROTEIN MAD2B"/>
    <property type="match status" value="1"/>
</dbReference>
<comment type="similarity">
    <text evidence="1">Belongs to the MAD2 family.</text>
</comment>
<dbReference type="OrthoDB" id="21254at2759"/>
<evidence type="ECO:0000313" key="5">
    <source>
        <dbReference type="Proteomes" id="UP000887226"/>
    </source>
</evidence>
<evidence type="ECO:0000256" key="1">
    <source>
        <dbReference type="ARBA" id="ARBA00010348"/>
    </source>
</evidence>
<dbReference type="GO" id="GO:0003677">
    <property type="term" value="F:DNA binding"/>
    <property type="evidence" value="ECO:0007669"/>
    <property type="project" value="UniProtKB-KW"/>
</dbReference>
<evidence type="ECO:0000259" key="3">
    <source>
        <dbReference type="PROSITE" id="PS50815"/>
    </source>
</evidence>
<name>A0A9P8CI98_9HELO</name>
<feature type="domain" description="HORMA" evidence="3">
    <location>
        <begin position="13"/>
        <end position="226"/>
    </location>
</feature>
<dbReference type="InterPro" id="IPR045091">
    <property type="entry name" value="Mad2-like"/>
</dbReference>
<gene>
    <name evidence="4" type="ORF">BJ878DRAFT_146352</name>
</gene>
<dbReference type="PROSITE" id="PS50815">
    <property type="entry name" value="HORMA"/>
    <property type="match status" value="1"/>
</dbReference>
<dbReference type="SUPFAM" id="SSF56019">
    <property type="entry name" value="The spindle assembly checkpoint protein mad2"/>
    <property type="match status" value="1"/>
</dbReference>
<dbReference type="Gene3D" id="3.30.900.10">
    <property type="entry name" value="HORMA domain"/>
    <property type="match status" value="1"/>
</dbReference>
<reference evidence="4" key="1">
    <citation type="journal article" date="2021" name="IMA Fungus">
        <title>Genomic characterization of three marine fungi, including Emericellopsis atlantica sp. nov. with signatures of a generalist lifestyle and marine biomass degradation.</title>
        <authorList>
            <person name="Hagestad O.C."/>
            <person name="Hou L."/>
            <person name="Andersen J.H."/>
            <person name="Hansen E.H."/>
            <person name="Altermark B."/>
            <person name="Li C."/>
            <person name="Kuhnert E."/>
            <person name="Cox R.J."/>
            <person name="Crous P.W."/>
            <person name="Spatafora J.W."/>
            <person name="Lail K."/>
            <person name="Amirebrahimi M."/>
            <person name="Lipzen A."/>
            <person name="Pangilinan J."/>
            <person name="Andreopoulos W."/>
            <person name="Hayes R.D."/>
            <person name="Ng V."/>
            <person name="Grigoriev I.V."/>
            <person name="Jackson S.A."/>
            <person name="Sutton T.D.S."/>
            <person name="Dobson A.D.W."/>
            <person name="Rama T."/>
        </authorList>
    </citation>
    <scope>NUCLEOTIDE SEQUENCE</scope>
    <source>
        <strain evidence="4">TRa3180A</strain>
    </source>
</reference>